<dbReference type="PANTHER" id="PTHR43798">
    <property type="entry name" value="MONOACYLGLYCEROL LIPASE"/>
    <property type="match status" value="1"/>
</dbReference>
<keyword evidence="3" id="KW-1185">Reference proteome</keyword>
<dbReference type="GO" id="GO:0016020">
    <property type="term" value="C:membrane"/>
    <property type="evidence" value="ECO:0007669"/>
    <property type="project" value="TreeGrafter"/>
</dbReference>
<accession>A0A7Y8KZY6</accession>
<keyword evidence="2" id="KW-0378">Hydrolase</keyword>
<dbReference type="PANTHER" id="PTHR43798:SF33">
    <property type="entry name" value="HYDROLASE, PUTATIVE (AFU_ORTHOLOGUE AFUA_2G14860)-RELATED"/>
    <property type="match status" value="1"/>
</dbReference>
<dbReference type="Gene3D" id="3.40.50.1820">
    <property type="entry name" value="alpha/beta hydrolase"/>
    <property type="match status" value="1"/>
</dbReference>
<dbReference type="InterPro" id="IPR000073">
    <property type="entry name" value="AB_hydrolase_1"/>
</dbReference>
<evidence type="ECO:0000313" key="2">
    <source>
        <dbReference type="EMBL" id="NWF48102.1"/>
    </source>
</evidence>
<dbReference type="Proteomes" id="UP000545507">
    <property type="component" value="Unassembled WGS sequence"/>
</dbReference>
<name>A0A7Y8KZY6_9BURK</name>
<evidence type="ECO:0000313" key="3">
    <source>
        <dbReference type="Proteomes" id="UP000545507"/>
    </source>
</evidence>
<dbReference type="GO" id="GO:0016787">
    <property type="term" value="F:hydrolase activity"/>
    <property type="evidence" value="ECO:0007669"/>
    <property type="project" value="UniProtKB-KW"/>
</dbReference>
<dbReference type="Pfam" id="PF12697">
    <property type="entry name" value="Abhydrolase_6"/>
    <property type="match status" value="1"/>
</dbReference>
<dbReference type="InterPro" id="IPR029058">
    <property type="entry name" value="AB_hydrolase_fold"/>
</dbReference>
<sequence length="302" mass="34146">MYQALKASRSTFVPIRHLSYHVRQWGEPVPGQAPLVLVHGWMDVSASWQFMVDALKADRWIIAPDWRGFGLTRSGDPSPDSYWFPDYLTDLDALLDHFAGEQPVDLVGHSMGGNVVMMYGGVRPLRIRRLVNLEGFGLPATRPAQAPERYAKWMDEIKALHRGEMDLKGYDSADGVARRLMKTNPRLPQAKADWLAQHWAAPDAQGRWQILGDVAHKVVSAHLYQVEEALAIYRRISAPVLSVTASDDSLGQWWKGQFTLAQYLERLRAVPNLQSAVVQDAAHMLHHDQPEELARLIENFLI</sequence>
<dbReference type="RefSeq" id="WP_177138408.1">
    <property type="nucleotide sequence ID" value="NZ_VYGV01000025.1"/>
</dbReference>
<gene>
    <name evidence="2" type="ORF">F3K02_23015</name>
</gene>
<dbReference type="EMBL" id="VYGV01000025">
    <property type="protein sequence ID" value="NWF48102.1"/>
    <property type="molecule type" value="Genomic_DNA"/>
</dbReference>
<organism evidence="2 3">
    <name type="scientific">Hydrogenophaga aromaticivorans</name>
    <dbReference type="NCBI Taxonomy" id="2610898"/>
    <lineage>
        <taxon>Bacteria</taxon>
        <taxon>Pseudomonadati</taxon>
        <taxon>Pseudomonadota</taxon>
        <taxon>Betaproteobacteria</taxon>
        <taxon>Burkholderiales</taxon>
        <taxon>Comamonadaceae</taxon>
        <taxon>Hydrogenophaga</taxon>
    </lineage>
</organism>
<proteinExistence type="predicted"/>
<dbReference type="InterPro" id="IPR050266">
    <property type="entry name" value="AB_hydrolase_sf"/>
</dbReference>
<evidence type="ECO:0000259" key="1">
    <source>
        <dbReference type="Pfam" id="PF12697"/>
    </source>
</evidence>
<protein>
    <submittedName>
        <fullName evidence="2">Alpha/beta hydrolase</fullName>
    </submittedName>
</protein>
<dbReference type="AlphaFoldDB" id="A0A7Y8KZY6"/>
<reference evidence="2 3" key="1">
    <citation type="submission" date="2019-09" db="EMBL/GenBank/DDBJ databases">
        <title>Hydrogenophaga aromatica sp. nov., isolated from a para-xylene-degrading enrichment culture.</title>
        <authorList>
            <person name="Tancsics A."/>
            <person name="Banerjee S."/>
        </authorList>
    </citation>
    <scope>NUCLEOTIDE SEQUENCE [LARGE SCALE GENOMIC DNA]</scope>
    <source>
        <strain evidence="2 3">D2P1</strain>
    </source>
</reference>
<comment type="caution">
    <text evidence="2">The sequence shown here is derived from an EMBL/GenBank/DDBJ whole genome shotgun (WGS) entry which is preliminary data.</text>
</comment>
<dbReference type="SUPFAM" id="SSF53474">
    <property type="entry name" value="alpha/beta-Hydrolases"/>
    <property type="match status" value="1"/>
</dbReference>
<feature type="domain" description="AB hydrolase-1" evidence="1">
    <location>
        <begin position="35"/>
        <end position="295"/>
    </location>
</feature>